<dbReference type="Gene3D" id="3.40.50.200">
    <property type="entry name" value="Peptidase S8/S53 domain"/>
    <property type="match status" value="1"/>
</dbReference>
<dbReference type="PANTHER" id="PTHR42884">
    <property type="entry name" value="PROPROTEIN CONVERTASE SUBTILISIN/KEXIN-RELATED"/>
    <property type="match status" value="1"/>
</dbReference>
<dbReference type="InterPro" id="IPR000209">
    <property type="entry name" value="Peptidase_S8/S53_dom"/>
</dbReference>
<keyword evidence="4 5" id="KW-0720">Serine protease</keyword>
<dbReference type="NCBIfam" id="TIGR01414">
    <property type="entry name" value="autotrans_barl"/>
    <property type="match status" value="1"/>
</dbReference>
<feature type="active site" description="Charge relay system" evidence="5">
    <location>
        <position position="192"/>
    </location>
</feature>
<evidence type="ECO:0000256" key="3">
    <source>
        <dbReference type="ARBA" id="ARBA00022801"/>
    </source>
</evidence>
<dbReference type="PROSITE" id="PS51892">
    <property type="entry name" value="SUBTILASE"/>
    <property type="match status" value="1"/>
</dbReference>
<feature type="active site" description="Charge relay system" evidence="5">
    <location>
        <position position="388"/>
    </location>
</feature>
<dbReference type="PANTHER" id="PTHR42884:SF14">
    <property type="entry name" value="NEUROENDOCRINE CONVERTASE 1"/>
    <property type="match status" value="1"/>
</dbReference>
<dbReference type="InterPro" id="IPR034061">
    <property type="entry name" value="Peptidases_S8_Autotransporter"/>
</dbReference>
<evidence type="ECO:0000259" key="8">
    <source>
        <dbReference type="PROSITE" id="PS51208"/>
    </source>
</evidence>
<feature type="signal peptide" evidence="7">
    <location>
        <begin position="1"/>
        <end position="21"/>
    </location>
</feature>
<dbReference type="RefSeq" id="WP_100151679.1">
    <property type="nucleotide sequence ID" value="NZ_MEIL01000019.1"/>
</dbReference>
<evidence type="ECO:0000256" key="6">
    <source>
        <dbReference type="SAM" id="MobiDB-lite"/>
    </source>
</evidence>
<dbReference type="Proteomes" id="UP000230202">
    <property type="component" value="Unassembled WGS sequence"/>
</dbReference>
<dbReference type="Pfam" id="PF03797">
    <property type="entry name" value="Autotransporter"/>
    <property type="match status" value="1"/>
</dbReference>
<evidence type="ECO:0000256" key="2">
    <source>
        <dbReference type="ARBA" id="ARBA00022729"/>
    </source>
</evidence>
<feature type="domain" description="Autotransporter" evidence="8">
    <location>
        <begin position="736"/>
        <end position="1013"/>
    </location>
</feature>
<keyword evidence="1 5" id="KW-0645">Protease</keyword>
<dbReference type="InterPro" id="IPR015500">
    <property type="entry name" value="Peptidase_S8_subtilisin-rel"/>
</dbReference>
<organism evidence="9 10">
    <name type="scientific">Snodgrassella alvi</name>
    <dbReference type="NCBI Taxonomy" id="1196083"/>
    <lineage>
        <taxon>Bacteria</taxon>
        <taxon>Pseudomonadati</taxon>
        <taxon>Pseudomonadota</taxon>
        <taxon>Betaproteobacteria</taxon>
        <taxon>Neisseriales</taxon>
        <taxon>Neisseriaceae</taxon>
        <taxon>Snodgrassella</taxon>
    </lineage>
</organism>
<feature type="active site" description="Charge relay system" evidence="5">
    <location>
        <position position="161"/>
    </location>
</feature>
<protein>
    <recommendedName>
        <fullName evidence="8">Autotransporter domain-containing protein</fullName>
    </recommendedName>
</protein>
<dbReference type="InterPro" id="IPR006315">
    <property type="entry name" value="OM_autotransptr_brl_dom"/>
</dbReference>
<dbReference type="GO" id="GO:0019867">
    <property type="term" value="C:outer membrane"/>
    <property type="evidence" value="ECO:0007669"/>
    <property type="project" value="InterPro"/>
</dbReference>
<feature type="chain" id="PRO_5014614904" description="Autotransporter domain-containing protein" evidence="7">
    <location>
        <begin position="22"/>
        <end position="1013"/>
    </location>
</feature>
<dbReference type="InterPro" id="IPR036852">
    <property type="entry name" value="Peptidase_S8/S53_dom_sf"/>
</dbReference>
<proteinExistence type="inferred from homology"/>
<evidence type="ECO:0000256" key="7">
    <source>
        <dbReference type="SAM" id="SignalP"/>
    </source>
</evidence>
<dbReference type="InterPro" id="IPR005546">
    <property type="entry name" value="Autotransporte_beta"/>
</dbReference>
<dbReference type="AlphaFoldDB" id="A0A2N9X856"/>
<dbReference type="SUPFAM" id="SSF52743">
    <property type="entry name" value="Subtilisin-like"/>
    <property type="match status" value="1"/>
</dbReference>
<dbReference type="InterPro" id="IPR036709">
    <property type="entry name" value="Autotransporte_beta_dom_sf"/>
</dbReference>
<evidence type="ECO:0000313" key="10">
    <source>
        <dbReference type="Proteomes" id="UP000230202"/>
    </source>
</evidence>
<sequence>MKHSKLMLKSLVIAVSLALTACGGGSGGVHSNSTETGGGSGGEDTGNGHSGGDEITPKPPSDKPPVNDPPSEKPTSPVKPPEKPPVIPPTDQPDVPDNIPMPSVNPSRLDSSEQAIAIPLSKNQYTRSNNGEDNTQANRLNLKDARDQELDGRGVKVGIVDLPVSLNHPALPDNIVDLGQFGTVYNGEAYPHGDAVALNIAGKDVRGKKLGIAPAAQIYSASASDSRGAGQINIQATIKGFYALDKAGVKIVNNSYGTNYVTNKAWYIYDAKNYLNADNPKIKQNSYIGQLLTLVEDDMLFIWAAGNGGLNQPSIQSLLPLVEPELQKGWIAVAGVSADNKIEDYSNRCGDAKNWCMVAYYQPQTANLNAKPGEDINGLPLTTTSGTSFSAPQVTAAAVLVKQKYPWMSNDNLRTTLLTTATDLGAKGVDSVYGWGLLNIGKAVNGPAQFAFGDFNANVSSGQYIFSNDISGTGGLIKNGSGTLILTGSHSYQGNTIINSGMLSLDGSSQSAAKISKDGTYQVHGSTGAVNNQGTFVSRDATINGDYSQSEEATFQTNLGSKTAINGTANLAGRLYFDGLKSGFVPQTGLQVAVINAQKRIGEFSQTALASGILLDGKASYDGDNVNFDVTRISARQAVQNNGLLTRSIADPAIEAAAAAIDTSFSQLDKLSSVTGTDGPTAELFAGANRIQNVKTAETLRRSLYSLSGAVYSNANVVNTLTLGKLNTDFMSSIRNDSAEPALIMEFNHSQNRWNPSEVRGKQNSNSGLIGVSRNFGNGWSGAAAYSFQNTDWNERDSSADIKSNGLTLGTFYAPANWRGAYLSGSLGYNRYSNDVTRGIWLGTIREDSGAKTKGNVWQLALNGGKAFAMKGLTLTPQLGLRYDYLQQNSFSEAGAEGYGLYGRKLNKGIVTGRAGLVAEYLFDIRDIVANIFGAVGVEHDFRDREYATRGGFSGIHSDARAGKWSSARTRWNAAIGSNVQVSRNMSAGIQYQYENGSHWHSNSGRANLKISF</sequence>
<dbReference type="EMBL" id="MEIL01000019">
    <property type="protein sequence ID" value="PIT40544.1"/>
    <property type="molecule type" value="Genomic_DNA"/>
</dbReference>
<dbReference type="SUPFAM" id="SSF103515">
    <property type="entry name" value="Autotransporter"/>
    <property type="match status" value="1"/>
</dbReference>
<dbReference type="GO" id="GO:0004252">
    <property type="term" value="F:serine-type endopeptidase activity"/>
    <property type="evidence" value="ECO:0007669"/>
    <property type="project" value="UniProtKB-UniRule"/>
</dbReference>
<dbReference type="CDD" id="cd04848">
    <property type="entry name" value="Peptidases_S8_Autotransporter_serine_protease_like"/>
    <property type="match status" value="1"/>
</dbReference>
<dbReference type="GO" id="GO:0005886">
    <property type="term" value="C:plasma membrane"/>
    <property type="evidence" value="ECO:0007669"/>
    <property type="project" value="TreeGrafter"/>
</dbReference>
<reference evidence="9" key="1">
    <citation type="journal article" date="2017" name="MBio">
        <title>Type VI secretion-mediated competition in the bee gut microbiome.</title>
        <authorList>
            <person name="Steele M.I."/>
            <person name="Kwong W.K."/>
            <person name="Powell J.E."/>
            <person name="Whiteley M."/>
            <person name="Moran N.A."/>
        </authorList>
    </citation>
    <scope>NUCLEOTIDE SEQUENCE [LARGE SCALE GENOMIC DNA]</scope>
    <source>
        <strain evidence="9">WkB273</strain>
    </source>
</reference>
<comment type="similarity">
    <text evidence="5">Belongs to the peptidase S8 family.</text>
</comment>
<evidence type="ECO:0000256" key="4">
    <source>
        <dbReference type="ARBA" id="ARBA00022825"/>
    </source>
</evidence>
<keyword evidence="10" id="KW-1185">Reference proteome</keyword>
<dbReference type="Gene3D" id="2.40.128.130">
    <property type="entry name" value="Autotransporter beta-domain"/>
    <property type="match status" value="1"/>
</dbReference>
<dbReference type="InterPro" id="IPR013425">
    <property type="entry name" value="Autotrns_rpt"/>
</dbReference>
<gene>
    <name evidence="9" type="ORF">BHC54_02555</name>
</gene>
<dbReference type="PROSITE" id="PS51257">
    <property type="entry name" value="PROKAR_LIPOPROTEIN"/>
    <property type="match status" value="1"/>
</dbReference>
<keyword evidence="3 5" id="KW-0378">Hydrolase</keyword>
<comment type="caution">
    <text evidence="9">The sequence shown here is derived from an EMBL/GenBank/DDBJ whole genome shotgun (WGS) entry which is preliminary data.</text>
</comment>
<dbReference type="SMART" id="SM00869">
    <property type="entry name" value="Autotransporter"/>
    <property type="match status" value="1"/>
</dbReference>
<accession>A0A2N9X856</accession>
<dbReference type="GO" id="GO:0016485">
    <property type="term" value="P:protein processing"/>
    <property type="evidence" value="ECO:0007669"/>
    <property type="project" value="TreeGrafter"/>
</dbReference>
<feature type="compositionally biased region" description="Pro residues" evidence="6">
    <location>
        <begin position="57"/>
        <end position="68"/>
    </location>
</feature>
<evidence type="ECO:0000256" key="5">
    <source>
        <dbReference type="PROSITE-ProRule" id="PRU01240"/>
    </source>
</evidence>
<dbReference type="PROSITE" id="PS51208">
    <property type="entry name" value="AUTOTRANSPORTER"/>
    <property type="match status" value="1"/>
</dbReference>
<feature type="region of interest" description="Disordered" evidence="6">
    <location>
        <begin position="24"/>
        <end position="110"/>
    </location>
</feature>
<dbReference type="Pfam" id="PF00082">
    <property type="entry name" value="Peptidase_S8"/>
    <property type="match status" value="1"/>
</dbReference>
<dbReference type="InterPro" id="IPR023828">
    <property type="entry name" value="Peptidase_S8_Ser-AS"/>
</dbReference>
<evidence type="ECO:0000313" key="9">
    <source>
        <dbReference type="EMBL" id="PIT40544.1"/>
    </source>
</evidence>
<feature type="compositionally biased region" description="Pro residues" evidence="6">
    <location>
        <begin position="77"/>
        <end position="91"/>
    </location>
</feature>
<evidence type="ECO:0000256" key="1">
    <source>
        <dbReference type="ARBA" id="ARBA00022670"/>
    </source>
</evidence>
<keyword evidence="2 7" id="KW-0732">Signal</keyword>
<dbReference type="PRINTS" id="PR00723">
    <property type="entry name" value="SUBTILISIN"/>
</dbReference>
<dbReference type="PROSITE" id="PS00138">
    <property type="entry name" value="SUBTILASE_SER"/>
    <property type="match status" value="1"/>
</dbReference>
<dbReference type="Pfam" id="PF12951">
    <property type="entry name" value="PATR"/>
    <property type="match status" value="1"/>
</dbReference>
<feature type="compositionally biased region" description="Gly residues" evidence="6">
    <location>
        <begin position="36"/>
        <end position="50"/>
    </location>
</feature>
<dbReference type="NCBIfam" id="TIGR02601">
    <property type="entry name" value="autotrns_rpt"/>
    <property type="match status" value="1"/>
</dbReference>
<name>A0A2N9X856_9NEIS</name>